<dbReference type="PANTHER" id="PTHR34385">
    <property type="entry name" value="D-ALANYL-D-ALANINE CARBOXYPEPTIDASE"/>
    <property type="match status" value="1"/>
</dbReference>
<dbReference type="Gene3D" id="3.30.1380.10">
    <property type="match status" value="1"/>
</dbReference>
<dbReference type="GO" id="GO:0004180">
    <property type="term" value="F:carboxypeptidase activity"/>
    <property type="evidence" value="ECO:0007669"/>
    <property type="project" value="UniProtKB-KW"/>
</dbReference>
<dbReference type="InterPro" id="IPR052179">
    <property type="entry name" value="DD-CPase-like"/>
</dbReference>
<dbReference type="Proteomes" id="UP000195447">
    <property type="component" value="Unassembled WGS sequence"/>
</dbReference>
<dbReference type="AlphaFoldDB" id="A0A1Y4M231"/>
<dbReference type="InterPro" id="IPR009045">
    <property type="entry name" value="Zn_M74/Hedgehog-like"/>
</dbReference>
<dbReference type="InterPro" id="IPR003709">
    <property type="entry name" value="VanY-like_core_dom"/>
</dbReference>
<dbReference type="GO" id="GO:0006508">
    <property type="term" value="P:proteolysis"/>
    <property type="evidence" value="ECO:0007669"/>
    <property type="project" value="InterPro"/>
</dbReference>
<organism evidence="3 4">
    <name type="scientific">Faecalitalea cylindroides</name>
    <dbReference type="NCBI Taxonomy" id="39483"/>
    <lineage>
        <taxon>Bacteria</taxon>
        <taxon>Bacillati</taxon>
        <taxon>Bacillota</taxon>
        <taxon>Erysipelotrichia</taxon>
        <taxon>Erysipelotrichales</taxon>
        <taxon>Erysipelotrichaceae</taxon>
        <taxon>Faecalitalea</taxon>
    </lineage>
</organism>
<name>A0A1Y4M231_9FIRM</name>
<keyword evidence="3" id="KW-0645">Protease</keyword>
<keyword evidence="1" id="KW-0472">Membrane</keyword>
<evidence type="ECO:0000256" key="1">
    <source>
        <dbReference type="SAM" id="Phobius"/>
    </source>
</evidence>
<keyword evidence="3" id="KW-0378">Hydrolase</keyword>
<reference evidence="4" key="1">
    <citation type="submission" date="2017-04" db="EMBL/GenBank/DDBJ databases">
        <title>Function of individual gut microbiota members based on whole genome sequencing of pure cultures obtained from chicken caecum.</title>
        <authorList>
            <person name="Medvecky M."/>
            <person name="Cejkova D."/>
            <person name="Polansky O."/>
            <person name="Karasova D."/>
            <person name="Kubasova T."/>
            <person name="Cizek A."/>
            <person name="Rychlik I."/>
        </authorList>
    </citation>
    <scope>NUCLEOTIDE SEQUENCE [LARGE SCALE GENOMIC DNA]</scope>
    <source>
        <strain evidence="4">An178</strain>
    </source>
</reference>
<accession>A0A1Y4M231</accession>
<sequence>MDKKTLSLRVLLIVVCFCVGCICFYQINRSYDPLARYPYVTEENRDIILEKLDSEDIDYLITQQIKPETFLPFIDEPDFDLHNAYLYSAAKSVQDASNDYIVNFVNKYRQNFSRDILVTLLKHYTYVDLTTFYENEAIFNENLELVSDPSLPYVILNENSTVYKYVPSDLVSVSSVSVRSEVASNLQSMIQDFGSVMNNEVSLDLAQGYLSYEAIMEEYVQLNNRIPDQINDYMLPAGQNEFQLGFTIGLQEMDEWINLCIENNVYVTRDYSTVLENLSDTARLKMDWLLENAYRYGFVIRYPEGKESTTNQLYQPFVLRYVGQQTARQMHDKDVCMEEMTFEEELN</sequence>
<protein>
    <submittedName>
        <fullName evidence="3">D-alanyl-D-alanine carboxypeptidase</fullName>
    </submittedName>
</protein>
<dbReference type="Pfam" id="PF02557">
    <property type="entry name" value="VanY"/>
    <property type="match status" value="1"/>
</dbReference>
<dbReference type="EMBL" id="NFKM01000004">
    <property type="protein sequence ID" value="OUP61361.1"/>
    <property type="molecule type" value="Genomic_DNA"/>
</dbReference>
<keyword evidence="4" id="KW-1185">Reference proteome</keyword>
<evidence type="ECO:0000259" key="2">
    <source>
        <dbReference type="Pfam" id="PF02557"/>
    </source>
</evidence>
<evidence type="ECO:0000313" key="4">
    <source>
        <dbReference type="Proteomes" id="UP000195447"/>
    </source>
</evidence>
<feature type="domain" description="D-alanyl-D-alanine carboxypeptidase-like core" evidence="2">
    <location>
        <begin position="177"/>
        <end position="323"/>
    </location>
</feature>
<comment type="caution">
    <text evidence="3">The sequence shown here is derived from an EMBL/GenBank/DDBJ whole genome shotgun (WGS) entry which is preliminary data.</text>
</comment>
<proteinExistence type="predicted"/>
<keyword evidence="3" id="KW-0121">Carboxypeptidase</keyword>
<keyword evidence="1" id="KW-1133">Transmembrane helix</keyword>
<gene>
    <name evidence="3" type="ORF">B5F14_03355</name>
</gene>
<feature type="transmembrane region" description="Helical" evidence="1">
    <location>
        <begin position="6"/>
        <end position="27"/>
    </location>
</feature>
<keyword evidence="1" id="KW-0812">Transmembrane</keyword>
<dbReference type="PANTHER" id="PTHR34385:SF1">
    <property type="entry name" value="PEPTIDOGLYCAN L-ALANYL-D-GLUTAMATE ENDOPEPTIDASE CWLK"/>
    <property type="match status" value="1"/>
</dbReference>
<dbReference type="RefSeq" id="WP_087158356.1">
    <property type="nucleotide sequence ID" value="NZ_NFKM01000004.1"/>
</dbReference>
<evidence type="ECO:0000313" key="3">
    <source>
        <dbReference type="EMBL" id="OUP61361.1"/>
    </source>
</evidence>